<comment type="caution">
    <text evidence="1">The sequence shown here is derived from an EMBL/GenBank/DDBJ whole genome shotgun (WGS) entry which is preliminary data.</text>
</comment>
<reference evidence="1" key="1">
    <citation type="submission" date="2023-08" db="EMBL/GenBank/DDBJ databases">
        <title>Black Yeasts Isolated from many extreme environments.</title>
        <authorList>
            <person name="Coleine C."/>
            <person name="Stajich J.E."/>
            <person name="Selbmann L."/>
        </authorList>
    </citation>
    <scope>NUCLEOTIDE SEQUENCE</scope>
    <source>
        <strain evidence="1">CCFEE 5810</strain>
    </source>
</reference>
<accession>A0AAN7ZQC4</accession>
<proteinExistence type="predicted"/>
<gene>
    <name evidence="1" type="ORF">LTR97_012583</name>
</gene>
<evidence type="ECO:0000313" key="2">
    <source>
        <dbReference type="Proteomes" id="UP001310594"/>
    </source>
</evidence>
<evidence type="ECO:0000313" key="1">
    <source>
        <dbReference type="EMBL" id="KAK5689824.1"/>
    </source>
</evidence>
<dbReference type="Proteomes" id="UP001310594">
    <property type="component" value="Unassembled WGS sequence"/>
</dbReference>
<dbReference type="AlphaFoldDB" id="A0AAN7ZQC4"/>
<organism evidence="1 2">
    <name type="scientific">Elasticomyces elasticus</name>
    <dbReference type="NCBI Taxonomy" id="574655"/>
    <lineage>
        <taxon>Eukaryota</taxon>
        <taxon>Fungi</taxon>
        <taxon>Dikarya</taxon>
        <taxon>Ascomycota</taxon>
        <taxon>Pezizomycotina</taxon>
        <taxon>Dothideomycetes</taxon>
        <taxon>Dothideomycetidae</taxon>
        <taxon>Mycosphaerellales</taxon>
        <taxon>Teratosphaeriaceae</taxon>
        <taxon>Elasticomyces</taxon>
    </lineage>
</organism>
<protein>
    <submittedName>
        <fullName evidence="1">Uncharacterized protein</fullName>
    </submittedName>
</protein>
<sequence length="89" mass="9916">MPSAKRRKVAEPIAAPAEPVDVLPLPGLQDRRKAIESLDKKTLQRLLLDATEASHRTKTAVEAQFVAKKEAEKTREDGFDCFMNAVEEI</sequence>
<dbReference type="EMBL" id="JAVRQU010000028">
    <property type="protein sequence ID" value="KAK5689824.1"/>
    <property type="molecule type" value="Genomic_DNA"/>
</dbReference>
<name>A0AAN7ZQC4_9PEZI</name>